<evidence type="ECO:0000256" key="2">
    <source>
        <dbReference type="ARBA" id="ARBA00012581"/>
    </source>
</evidence>
<organism evidence="8 9">
    <name type="scientific">Photorhabdus khanii</name>
    <dbReference type="NCBI Taxonomy" id="1004150"/>
    <lineage>
        <taxon>Bacteria</taxon>
        <taxon>Pseudomonadati</taxon>
        <taxon>Pseudomonadota</taxon>
        <taxon>Gammaproteobacteria</taxon>
        <taxon>Enterobacterales</taxon>
        <taxon>Morganellaceae</taxon>
        <taxon>Photorhabdus</taxon>
    </lineage>
</organism>
<evidence type="ECO:0000256" key="5">
    <source>
        <dbReference type="ARBA" id="ARBA00030782"/>
    </source>
</evidence>
<dbReference type="GO" id="GO:0004436">
    <property type="term" value="F:phosphatidylinositol diacylglycerol-lyase activity"/>
    <property type="evidence" value="ECO:0007669"/>
    <property type="project" value="UniProtKB-EC"/>
</dbReference>
<dbReference type="Pfam" id="PF00388">
    <property type="entry name" value="PI-PLC-X"/>
    <property type="match status" value="1"/>
</dbReference>
<keyword evidence="6" id="KW-0732">Signal</keyword>
<evidence type="ECO:0000256" key="3">
    <source>
        <dbReference type="ARBA" id="ARBA00019758"/>
    </source>
</evidence>
<dbReference type="PANTHER" id="PTHR13593:SF113">
    <property type="entry name" value="SI:DKEY-266F7.9"/>
    <property type="match status" value="1"/>
</dbReference>
<dbReference type="EC" id="4.6.1.13" evidence="2"/>
<evidence type="ECO:0000256" key="6">
    <source>
        <dbReference type="SAM" id="SignalP"/>
    </source>
</evidence>
<comment type="catalytic activity">
    <reaction evidence="1">
        <text>a 1,2-diacyl-sn-glycero-3-phospho-(1D-myo-inositol) = 1D-myo-inositol 1,2-cyclic phosphate + a 1,2-diacyl-sn-glycerol</text>
        <dbReference type="Rhea" id="RHEA:17093"/>
        <dbReference type="ChEBI" id="CHEBI:17815"/>
        <dbReference type="ChEBI" id="CHEBI:57880"/>
        <dbReference type="ChEBI" id="CHEBI:58484"/>
        <dbReference type="EC" id="4.6.1.13"/>
    </reaction>
</comment>
<evidence type="ECO:0000259" key="7">
    <source>
        <dbReference type="SMART" id="SM00148"/>
    </source>
</evidence>
<dbReference type="EMBL" id="WHZZ01000011">
    <property type="protein sequence ID" value="MQL50006.1"/>
    <property type="molecule type" value="Genomic_DNA"/>
</dbReference>
<dbReference type="PROSITE" id="PS50007">
    <property type="entry name" value="PIPLC_X_DOMAIN"/>
    <property type="match status" value="1"/>
</dbReference>
<feature type="domain" description="Phosphatidylinositol-specific phospholipase C X" evidence="7">
    <location>
        <begin position="43"/>
        <end position="195"/>
    </location>
</feature>
<proteinExistence type="predicted"/>
<evidence type="ECO:0000256" key="1">
    <source>
        <dbReference type="ARBA" id="ARBA00001316"/>
    </source>
</evidence>
<dbReference type="SUPFAM" id="SSF51695">
    <property type="entry name" value="PLC-like phosphodiesterases"/>
    <property type="match status" value="1"/>
</dbReference>
<dbReference type="RefSeq" id="WP_152963786.1">
    <property type="nucleotide sequence ID" value="NZ_CAWOZU010000002.1"/>
</dbReference>
<comment type="caution">
    <text evidence="8">The sequence shown here is derived from an EMBL/GenBank/DDBJ whole genome shotgun (WGS) entry which is preliminary data.</text>
</comment>
<dbReference type="Proteomes" id="UP000481739">
    <property type="component" value="Unassembled WGS sequence"/>
</dbReference>
<dbReference type="Gene3D" id="3.30.160.280">
    <property type="match status" value="1"/>
</dbReference>
<evidence type="ECO:0000313" key="9">
    <source>
        <dbReference type="Proteomes" id="UP000481739"/>
    </source>
</evidence>
<feature type="chain" id="PRO_5028939355" description="1-phosphatidylinositol phosphodiesterase" evidence="6">
    <location>
        <begin position="21"/>
        <end position="377"/>
    </location>
</feature>
<dbReference type="GO" id="GO:0008081">
    <property type="term" value="F:phosphoric diester hydrolase activity"/>
    <property type="evidence" value="ECO:0007669"/>
    <property type="project" value="InterPro"/>
</dbReference>
<accession>A0A7C9KTS3</accession>
<dbReference type="InterPro" id="IPR017946">
    <property type="entry name" value="PLC-like_Pdiesterase_TIM-brl"/>
</dbReference>
<dbReference type="PANTHER" id="PTHR13593">
    <property type="match status" value="1"/>
</dbReference>
<evidence type="ECO:0000313" key="8">
    <source>
        <dbReference type="EMBL" id="MQL50006.1"/>
    </source>
</evidence>
<dbReference type="Gene3D" id="3.20.20.190">
    <property type="entry name" value="Phosphatidylinositol (PI) phosphodiesterase"/>
    <property type="match status" value="1"/>
</dbReference>
<dbReference type="AlphaFoldDB" id="A0A7C9KTS3"/>
<dbReference type="SMART" id="SM00148">
    <property type="entry name" value="PLCXc"/>
    <property type="match status" value="1"/>
</dbReference>
<protein>
    <recommendedName>
        <fullName evidence="3">1-phosphatidylinositol phosphodiesterase</fullName>
        <ecNumber evidence="2">4.6.1.13</ecNumber>
    </recommendedName>
    <alternativeName>
        <fullName evidence="4">Phosphatidylinositol diacylglycerol-lyase</fullName>
    </alternativeName>
    <alternativeName>
        <fullName evidence="5">Phosphatidylinositol-specific phospholipase C</fullName>
    </alternativeName>
</protein>
<dbReference type="GO" id="GO:0006629">
    <property type="term" value="P:lipid metabolic process"/>
    <property type="evidence" value="ECO:0007669"/>
    <property type="project" value="InterPro"/>
</dbReference>
<sequence length="377" mass="42943">MISRIILTLFVFLCAGCAANDCSMNDMDMSLPDTPEANWMGRVDDNVTIAGMSIPGTHDSATSEIDQVTGFGYIRTQDLKITGKHGQLAKGARVFDFRLKRHCDSPNLNFYHGSQKVSDMSLNQVLSYMKLFLEKYKTEVIFLRVKDEEDNDSERVDFAKRVYENFRDSGISLYDGSNTNPKLSEVRGKIIILKNYNSDGESEPKNINYSSLKIFDLWNAPSFEDKKQNIEDGVKGANNATKENKIYMIYLSANKVIGCDPACYHNEMTPFTIDLIDNLPRQNTTGIIMSDFYKISDWRDKIISRNPMKAKCKIWGDGGNTGSIGDIYIYKNPYQHQEKEYFKLLKTSYWYFPTNRTSDSTWQYMGVSPDVVACDAS</sequence>
<evidence type="ECO:0000256" key="4">
    <source>
        <dbReference type="ARBA" id="ARBA00030474"/>
    </source>
</evidence>
<gene>
    <name evidence="8" type="ORF">GEA64_19455</name>
</gene>
<feature type="signal peptide" evidence="6">
    <location>
        <begin position="1"/>
        <end position="20"/>
    </location>
</feature>
<dbReference type="InterPro" id="IPR051057">
    <property type="entry name" value="PI-PLC_domain"/>
</dbReference>
<name>A0A7C9KTS3_9GAMM</name>
<dbReference type="InterPro" id="IPR000909">
    <property type="entry name" value="PLipase_C_PInositol-sp_X_dom"/>
</dbReference>
<reference evidence="8 9" key="1">
    <citation type="journal article" date="2019" name="Nature">
        <title>A new antibiotic selectively kills Gram-negative pathogens.</title>
        <authorList>
            <person name="Imai Y."/>
            <person name="Meyer K.J."/>
            <person name="Iinishi A."/>
            <person name="Favre-Godal Q."/>
            <person name="Green R."/>
            <person name="Manuse S."/>
            <person name="Caboni M."/>
            <person name="Mori M."/>
            <person name="Niles S."/>
            <person name="Ghiglieri M."/>
            <person name="Honrao C."/>
            <person name="Ma X."/>
            <person name="Guo J.J."/>
            <person name="Makriyannis A."/>
            <person name="Linares-Otoya L."/>
            <person name="Boehringer N."/>
            <person name="Wuisan Z.G."/>
            <person name="Kaur H."/>
            <person name="Wu R."/>
            <person name="Mateus A."/>
            <person name="Typas A."/>
            <person name="Savitski M.M."/>
            <person name="Espinoza J.L."/>
            <person name="O'Rourke A."/>
            <person name="Nelson K.E."/>
            <person name="Hiller S."/>
            <person name="Noinaj N."/>
            <person name="Schaeberle T.F."/>
            <person name="D'Onofrio A."/>
            <person name="Lewis K."/>
        </authorList>
    </citation>
    <scope>NUCLEOTIDE SEQUENCE [LARGE SCALE GENOMIC DNA]</scope>
    <source>
        <strain evidence="8 9">HGB 1456</strain>
    </source>
</reference>